<evidence type="ECO:0000256" key="1">
    <source>
        <dbReference type="SAM" id="Phobius"/>
    </source>
</evidence>
<dbReference type="EMBL" id="LWMW01000064">
    <property type="protein sequence ID" value="KZX17126.1"/>
    <property type="molecule type" value="Genomic_DNA"/>
</dbReference>
<dbReference type="AlphaFoldDB" id="A0A166EXX0"/>
<dbReference type="RefSeq" id="WP_067258131.1">
    <property type="nucleotide sequence ID" value="NZ_LWMW01000064.1"/>
</dbReference>
<keyword evidence="3" id="KW-1185">Reference proteome</keyword>
<protein>
    <recommendedName>
        <fullName evidence="4">Glycine transporter domain-containing protein</fullName>
    </recommendedName>
</protein>
<reference evidence="2 3" key="1">
    <citation type="submission" date="2016-04" db="EMBL/GenBank/DDBJ databases">
        <title>Genome sequence of Methanobrevibacter cuticularis DSM 11139.</title>
        <authorList>
            <person name="Poehlein A."/>
            <person name="Seedorf H."/>
            <person name="Daniel R."/>
        </authorList>
    </citation>
    <scope>NUCLEOTIDE SEQUENCE [LARGE SCALE GENOMIC DNA]</scope>
    <source>
        <strain evidence="2 3">DSM 11139</strain>
    </source>
</reference>
<evidence type="ECO:0008006" key="4">
    <source>
        <dbReference type="Google" id="ProtNLM"/>
    </source>
</evidence>
<sequence length="72" mass="7835">MFDPVLACFLGIACDALTGFIREIHLNTAGAIIFASSSFLLGFLSLKFFYVFLVAISIAHAMIGCDMKLEDL</sequence>
<dbReference type="OrthoDB" id="53365at2157"/>
<dbReference type="Proteomes" id="UP000077275">
    <property type="component" value="Unassembled WGS sequence"/>
</dbReference>
<organism evidence="2 3">
    <name type="scientific">Methanobrevibacter cuticularis</name>
    <dbReference type="NCBI Taxonomy" id="47311"/>
    <lineage>
        <taxon>Archaea</taxon>
        <taxon>Methanobacteriati</taxon>
        <taxon>Methanobacteriota</taxon>
        <taxon>Methanomada group</taxon>
        <taxon>Methanobacteria</taxon>
        <taxon>Methanobacteriales</taxon>
        <taxon>Methanobacteriaceae</taxon>
        <taxon>Methanobrevibacter</taxon>
    </lineage>
</organism>
<keyword evidence="1" id="KW-0812">Transmembrane</keyword>
<accession>A0A166EXX0</accession>
<keyword evidence="1" id="KW-1133">Transmembrane helix</keyword>
<dbReference type="PATRIC" id="fig|47311.3.peg.399"/>
<feature type="transmembrane region" description="Helical" evidence="1">
    <location>
        <begin position="32"/>
        <end position="59"/>
    </location>
</feature>
<comment type="caution">
    <text evidence="2">The sequence shown here is derived from an EMBL/GenBank/DDBJ whole genome shotgun (WGS) entry which is preliminary data.</text>
</comment>
<keyword evidence="1" id="KW-0472">Membrane</keyword>
<gene>
    <name evidence="2" type="ORF">MBCUT_03580</name>
</gene>
<name>A0A166EXX0_9EURY</name>
<evidence type="ECO:0000313" key="2">
    <source>
        <dbReference type="EMBL" id="KZX17126.1"/>
    </source>
</evidence>
<proteinExistence type="predicted"/>
<evidence type="ECO:0000313" key="3">
    <source>
        <dbReference type="Proteomes" id="UP000077275"/>
    </source>
</evidence>